<evidence type="ECO:0000313" key="1">
    <source>
        <dbReference type="EMBL" id="MBB2181088.1"/>
    </source>
</evidence>
<dbReference type="EMBL" id="JABEQL010000041">
    <property type="protein sequence ID" value="MBB2181088.1"/>
    <property type="molecule type" value="Genomic_DNA"/>
</dbReference>
<evidence type="ECO:0000313" key="2">
    <source>
        <dbReference type="Proteomes" id="UP000525623"/>
    </source>
</evidence>
<dbReference type="AlphaFoldDB" id="A0A7W4JGZ7"/>
<comment type="caution">
    <text evidence="1">The sequence shown here is derived from an EMBL/GenBank/DDBJ whole genome shotgun (WGS) entry which is preliminary data.</text>
</comment>
<protein>
    <submittedName>
        <fullName evidence="1">Uncharacterized protein</fullName>
    </submittedName>
</protein>
<reference evidence="1 2" key="1">
    <citation type="submission" date="2020-04" db="EMBL/GenBank/DDBJ databases">
        <title>Description of novel Gluconacetobacter.</title>
        <authorList>
            <person name="Sombolestani A."/>
        </authorList>
    </citation>
    <scope>NUCLEOTIDE SEQUENCE [LARGE SCALE GENOMIC DNA]</scope>
    <source>
        <strain evidence="1 2">LMG 27725</strain>
    </source>
</reference>
<dbReference type="Proteomes" id="UP000525623">
    <property type="component" value="Unassembled WGS sequence"/>
</dbReference>
<name>A0A7W4JGZ7_9PROT</name>
<sequence>MSPVCDITHASDDLAQLAILLRWAGTAVTDCLSPNSVAMSEVGSAMRWAGQMIEERCAIISEAASGIDVDSPVTIKKRGAP</sequence>
<organism evidence="1 2">
    <name type="scientific">Gluconacetobacter tumulicola</name>
    <dbReference type="NCBI Taxonomy" id="1017177"/>
    <lineage>
        <taxon>Bacteria</taxon>
        <taxon>Pseudomonadati</taxon>
        <taxon>Pseudomonadota</taxon>
        <taxon>Alphaproteobacteria</taxon>
        <taxon>Acetobacterales</taxon>
        <taxon>Acetobacteraceae</taxon>
        <taxon>Gluconacetobacter</taxon>
    </lineage>
</organism>
<proteinExistence type="predicted"/>
<accession>A0A7W4JGZ7</accession>
<gene>
    <name evidence="1" type="ORF">HLH29_18365</name>
</gene>
<keyword evidence="2" id="KW-1185">Reference proteome</keyword>